<reference evidence="2 3" key="1">
    <citation type="submission" date="2023-07" db="EMBL/GenBank/DDBJ databases">
        <title>Sorghum-associated microbial communities from plants grown in Nebraska, USA.</title>
        <authorList>
            <person name="Schachtman D."/>
        </authorList>
    </citation>
    <scope>NUCLEOTIDE SEQUENCE [LARGE SCALE GENOMIC DNA]</scope>
    <source>
        <strain evidence="2 3">DS1316</strain>
    </source>
</reference>
<dbReference type="Proteomes" id="UP001264340">
    <property type="component" value="Unassembled WGS sequence"/>
</dbReference>
<keyword evidence="3" id="KW-1185">Reference proteome</keyword>
<accession>A0ABU1LSK7</accession>
<gene>
    <name evidence="2" type="ORF">J2804_003138</name>
</gene>
<feature type="compositionally biased region" description="Basic and acidic residues" evidence="1">
    <location>
        <begin position="96"/>
        <end position="121"/>
    </location>
</feature>
<organism evidence="2 3">
    <name type="scientific">Paraburkholderia terricola</name>
    <dbReference type="NCBI Taxonomy" id="169427"/>
    <lineage>
        <taxon>Bacteria</taxon>
        <taxon>Pseudomonadati</taxon>
        <taxon>Pseudomonadota</taxon>
        <taxon>Betaproteobacteria</taxon>
        <taxon>Burkholderiales</taxon>
        <taxon>Burkholderiaceae</taxon>
        <taxon>Paraburkholderia</taxon>
    </lineage>
</organism>
<evidence type="ECO:0000256" key="1">
    <source>
        <dbReference type="SAM" id="MobiDB-lite"/>
    </source>
</evidence>
<evidence type="ECO:0000313" key="3">
    <source>
        <dbReference type="Proteomes" id="UP001264340"/>
    </source>
</evidence>
<name>A0ABU1LSK7_9BURK</name>
<evidence type="ECO:0000313" key="2">
    <source>
        <dbReference type="EMBL" id="MDR6409733.1"/>
    </source>
</evidence>
<feature type="compositionally biased region" description="Polar residues" evidence="1">
    <location>
        <begin position="70"/>
        <end position="79"/>
    </location>
</feature>
<comment type="caution">
    <text evidence="2">The sequence shown here is derived from an EMBL/GenBank/DDBJ whole genome shotgun (WGS) entry which is preliminary data.</text>
</comment>
<proteinExistence type="predicted"/>
<sequence>MNLQPVPNRLALPEVLPTDEAAAAINRQPQTLRKWACLENGPIRPIRINGRLAWRVSDLQKLLDGESLSAAPQPSTPVKTPTAPAKLKQSRPAKAKTADSADPDEAHLGRFEKLHAVDQARKARKANSTETA</sequence>
<dbReference type="EMBL" id="JAVDRP010000005">
    <property type="protein sequence ID" value="MDR6409733.1"/>
    <property type="molecule type" value="Genomic_DNA"/>
</dbReference>
<evidence type="ECO:0008006" key="4">
    <source>
        <dbReference type="Google" id="ProtNLM"/>
    </source>
</evidence>
<protein>
    <recommendedName>
        <fullName evidence="4">Helix-turn-helix domain-containing protein</fullName>
    </recommendedName>
</protein>
<feature type="region of interest" description="Disordered" evidence="1">
    <location>
        <begin position="66"/>
        <end position="132"/>
    </location>
</feature>